<evidence type="ECO:0000313" key="2">
    <source>
        <dbReference type="Proteomes" id="UP000015104"/>
    </source>
</evidence>
<organism evidence="1 2">
    <name type="scientific">Tetranychus urticae</name>
    <name type="common">Two-spotted spider mite</name>
    <dbReference type="NCBI Taxonomy" id="32264"/>
    <lineage>
        <taxon>Eukaryota</taxon>
        <taxon>Metazoa</taxon>
        <taxon>Ecdysozoa</taxon>
        <taxon>Arthropoda</taxon>
        <taxon>Chelicerata</taxon>
        <taxon>Arachnida</taxon>
        <taxon>Acari</taxon>
        <taxon>Acariformes</taxon>
        <taxon>Trombidiformes</taxon>
        <taxon>Prostigmata</taxon>
        <taxon>Eleutherengona</taxon>
        <taxon>Raphignathae</taxon>
        <taxon>Tetranychoidea</taxon>
        <taxon>Tetranychidae</taxon>
        <taxon>Tetranychus</taxon>
    </lineage>
</organism>
<keyword evidence="2" id="KW-1185">Reference proteome</keyword>
<dbReference type="AlphaFoldDB" id="T1JWU6"/>
<sequence>MRRSSNWGSVEANISISAMNASFCMIPHLAPVDIISIIPRNPFNLTILSTTIRHLEFLTIQVNKREASALTP</sequence>
<evidence type="ECO:0000313" key="1">
    <source>
        <dbReference type="EnsemblMetazoa" id="tetur02g09550.1"/>
    </source>
</evidence>
<reference evidence="1" key="2">
    <citation type="submission" date="2015-06" db="UniProtKB">
        <authorList>
            <consortium name="EnsemblMetazoa"/>
        </authorList>
    </citation>
    <scope>IDENTIFICATION</scope>
</reference>
<dbReference type="Proteomes" id="UP000015104">
    <property type="component" value="Unassembled WGS sequence"/>
</dbReference>
<dbReference type="EnsemblMetazoa" id="tetur02g09550.1">
    <property type="protein sequence ID" value="tetur02g09550.1"/>
    <property type="gene ID" value="tetur02g09550"/>
</dbReference>
<reference evidence="2" key="1">
    <citation type="submission" date="2011-08" db="EMBL/GenBank/DDBJ databases">
        <authorList>
            <person name="Rombauts S."/>
        </authorList>
    </citation>
    <scope>NUCLEOTIDE SEQUENCE</scope>
    <source>
        <strain evidence="2">London</strain>
    </source>
</reference>
<dbReference type="EMBL" id="CAEY01000815">
    <property type="status" value="NOT_ANNOTATED_CDS"/>
    <property type="molecule type" value="Genomic_DNA"/>
</dbReference>
<dbReference type="HOGENOM" id="CLU_2725435_0_0_1"/>
<accession>T1JWU6</accession>
<protein>
    <submittedName>
        <fullName evidence="1">Uncharacterized protein</fullName>
    </submittedName>
</protein>
<name>T1JWU6_TETUR</name>
<proteinExistence type="predicted"/>